<comment type="caution">
    <text evidence="1">The sequence shown here is derived from an EMBL/GenBank/DDBJ whole genome shotgun (WGS) entry which is preliminary data.</text>
</comment>
<dbReference type="Proteomes" id="UP001596523">
    <property type="component" value="Unassembled WGS sequence"/>
</dbReference>
<dbReference type="RefSeq" id="WP_381827531.1">
    <property type="nucleotide sequence ID" value="NZ_JBHTCF010000002.1"/>
</dbReference>
<organism evidence="1 2">
    <name type="scientific">Streptomyces monticola</name>
    <dbReference type="NCBI Taxonomy" id="2666263"/>
    <lineage>
        <taxon>Bacteria</taxon>
        <taxon>Bacillati</taxon>
        <taxon>Actinomycetota</taxon>
        <taxon>Actinomycetes</taxon>
        <taxon>Kitasatosporales</taxon>
        <taxon>Streptomycetaceae</taxon>
        <taxon>Streptomyces</taxon>
    </lineage>
</organism>
<proteinExistence type="predicted"/>
<dbReference type="EMBL" id="JBHTCF010000002">
    <property type="protein sequence ID" value="MFC7303894.1"/>
    <property type="molecule type" value="Genomic_DNA"/>
</dbReference>
<name>A0ABW2JD04_9ACTN</name>
<gene>
    <name evidence="1" type="ORF">ACFQVC_06655</name>
</gene>
<keyword evidence="2" id="KW-1185">Reference proteome</keyword>
<evidence type="ECO:0000313" key="1">
    <source>
        <dbReference type="EMBL" id="MFC7303894.1"/>
    </source>
</evidence>
<reference evidence="2" key="1">
    <citation type="journal article" date="2019" name="Int. J. Syst. Evol. Microbiol.">
        <title>The Global Catalogue of Microorganisms (GCM) 10K type strain sequencing project: providing services to taxonomists for standard genome sequencing and annotation.</title>
        <authorList>
            <consortium name="The Broad Institute Genomics Platform"/>
            <consortium name="The Broad Institute Genome Sequencing Center for Infectious Disease"/>
            <person name="Wu L."/>
            <person name="Ma J."/>
        </authorList>
    </citation>
    <scope>NUCLEOTIDE SEQUENCE [LARGE SCALE GENOMIC DNA]</scope>
    <source>
        <strain evidence="2">SYNS20</strain>
    </source>
</reference>
<evidence type="ECO:0000313" key="2">
    <source>
        <dbReference type="Proteomes" id="UP001596523"/>
    </source>
</evidence>
<evidence type="ECO:0008006" key="3">
    <source>
        <dbReference type="Google" id="ProtNLM"/>
    </source>
</evidence>
<protein>
    <recommendedName>
        <fullName evidence="3">B12-binding domain-containing protein</fullName>
    </recommendedName>
</protein>
<accession>A0ABW2JD04</accession>
<sequence length="137" mass="15146">MSQQPQRVQPPVNKRVVAVGLDPRTLDYSKMSPEIDRETLIARVDAAGDAMREAGFDGVQCLVEPSPDAAEAVLRECLEKESFGLAMIGGGVRMMPEHTLLFERLVNVLTEVVPGIRFCFNTSPEDTLAAVRRWMDS</sequence>